<dbReference type="HOGENOM" id="CLU_087589_0_0_7"/>
<organism evidence="1 2">
    <name type="scientific">Myxococcus xanthus (strain DK1622)</name>
    <dbReference type="NCBI Taxonomy" id="246197"/>
    <lineage>
        <taxon>Bacteria</taxon>
        <taxon>Pseudomonadati</taxon>
        <taxon>Myxococcota</taxon>
        <taxon>Myxococcia</taxon>
        <taxon>Myxococcales</taxon>
        <taxon>Cystobacterineae</taxon>
        <taxon>Myxococcaceae</taxon>
        <taxon>Myxococcus</taxon>
    </lineage>
</organism>
<accession>Q1CZE6</accession>
<evidence type="ECO:0000313" key="2">
    <source>
        <dbReference type="Proteomes" id="UP000002402"/>
    </source>
</evidence>
<protein>
    <submittedName>
        <fullName evidence="1">Uncharacterized protein</fullName>
    </submittedName>
</protein>
<keyword evidence="2" id="KW-1185">Reference proteome</keyword>
<dbReference type="KEGG" id="mxa:MXAN_6092"/>
<proteinExistence type="predicted"/>
<evidence type="ECO:0000313" key="1">
    <source>
        <dbReference type="EMBL" id="ABF88134.1"/>
    </source>
</evidence>
<name>Q1CZE6_MYXXD</name>
<dbReference type="AlphaFoldDB" id="Q1CZE6"/>
<dbReference type="Proteomes" id="UP000002402">
    <property type="component" value="Chromosome"/>
</dbReference>
<reference evidence="1 2" key="1">
    <citation type="journal article" date="2006" name="Proc. Natl. Acad. Sci. U.S.A.">
        <title>Evolution of sensory complexity recorded in a myxobacterial genome.</title>
        <authorList>
            <person name="Goldman B.S."/>
            <person name="Nierman W.C."/>
            <person name="Kaiser D."/>
            <person name="Slater S.C."/>
            <person name="Durkin A.S."/>
            <person name="Eisen J.A."/>
            <person name="Ronning C.M."/>
            <person name="Barbazuk W.B."/>
            <person name="Blanchard M."/>
            <person name="Field C."/>
            <person name="Halling C."/>
            <person name="Hinkle G."/>
            <person name="Iartchuk O."/>
            <person name="Kim H.S."/>
            <person name="Mackenzie C."/>
            <person name="Madupu R."/>
            <person name="Miller N."/>
            <person name="Shvartsbeyn A."/>
            <person name="Sullivan S.A."/>
            <person name="Vaudin M."/>
            <person name="Wiegand R."/>
            <person name="Kaplan H.B."/>
        </authorList>
    </citation>
    <scope>NUCLEOTIDE SEQUENCE [LARGE SCALE GENOMIC DNA]</scope>
    <source>
        <strain evidence="2">DK1622</strain>
    </source>
</reference>
<dbReference type="EMBL" id="CP000113">
    <property type="protein sequence ID" value="ABF88134.1"/>
    <property type="molecule type" value="Genomic_DNA"/>
</dbReference>
<dbReference type="EnsemblBacteria" id="ABF88134">
    <property type="protein sequence ID" value="ABF88134"/>
    <property type="gene ID" value="MXAN_6092"/>
</dbReference>
<dbReference type="STRING" id="246197.MXAN_6092"/>
<gene>
    <name evidence="1" type="ordered locus">MXAN_6092</name>
</gene>
<sequence>MFPPDADAAPFLLQRPAALQWLNARIRTRPTTAAPGGSVPTAFQTAVERKRPMPLPLRPAPLLLLCALLVPAAASAQRVTVPVDVGVGPAAFAFFGPVFDDQPIHTGLKLSVEAVLDKEWMKKNQRRVPPRYRKYAKSLDEVRISPSILIPDALIISPKLRNTGMYGATWKPLSLGVPLTSSPARLSLGAGLLLTYVYMHSDTLPNTHFLRPGAEVGIDLELQLSKSFLLGVGWESAFYVPQELGGLGLPERLRDGIFHVGQAYLQLHFRFPYTVRL</sequence>